<proteinExistence type="predicted"/>
<dbReference type="AlphaFoldDB" id="A0A6L2NBZ4"/>
<dbReference type="EMBL" id="BKCJ010008738">
    <property type="protein sequence ID" value="GEU83721.1"/>
    <property type="molecule type" value="Genomic_DNA"/>
</dbReference>
<organism evidence="1">
    <name type="scientific">Tanacetum cinerariifolium</name>
    <name type="common">Dalmatian daisy</name>
    <name type="synonym">Chrysanthemum cinerariifolium</name>
    <dbReference type="NCBI Taxonomy" id="118510"/>
    <lineage>
        <taxon>Eukaryota</taxon>
        <taxon>Viridiplantae</taxon>
        <taxon>Streptophyta</taxon>
        <taxon>Embryophyta</taxon>
        <taxon>Tracheophyta</taxon>
        <taxon>Spermatophyta</taxon>
        <taxon>Magnoliopsida</taxon>
        <taxon>eudicotyledons</taxon>
        <taxon>Gunneridae</taxon>
        <taxon>Pentapetalae</taxon>
        <taxon>asterids</taxon>
        <taxon>campanulids</taxon>
        <taxon>Asterales</taxon>
        <taxon>Asteraceae</taxon>
        <taxon>Asteroideae</taxon>
        <taxon>Anthemideae</taxon>
        <taxon>Anthemidinae</taxon>
        <taxon>Tanacetum</taxon>
    </lineage>
</organism>
<name>A0A6L2NBZ4_TANCI</name>
<protein>
    <submittedName>
        <fullName evidence="1">Uncharacterized protein</fullName>
    </submittedName>
</protein>
<accession>A0A6L2NBZ4</accession>
<comment type="caution">
    <text evidence="1">The sequence shown here is derived from an EMBL/GenBank/DDBJ whole genome shotgun (WGS) entry which is preliminary data.</text>
</comment>
<sequence length="284" mass="32404">MFSIQIHHGGKVQRYLCRMYVSGRVDLFDMVDIDLFDMVDIDLFIVIVLNMMVLKLGYTDDVMRKLSFRGTELDGEACFANVAGSGVDIETQYELPVSEEPDVGRTQEPILAEVNTQKPIVVEEFSVKDVVLEDYMSSREDVEQYNGEFDESAPSGTDDDDDVDEDFLVDEENEIVEPDVDIHLFDISMDLCFHNIGVTNLVSDDVLEGEDVDFINVDGFDSDPGNDEETNYRKRRLAGLRIKMKGVINASDQWKYLFTLARKLQLQKRLRTESICIPLKAERI</sequence>
<reference evidence="1" key="1">
    <citation type="journal article" date="2019" name="Sci. Rep.">
        <title>Draft genome of Tanacetum cinerariifolium, the natural source of mosquito coil.</title>
        <authorList>
            <person name="Yamashiro T."/>
            <person name="Shiraishi A."/>
            <person name="Satake H."/>
            <person name="Nakayama K."/>
        </authorList>
    </citation>
    <scope>NUCLEOTIDE SEQUENCE</scope>
</reference>
<evidence type="ECO:0000313" key="1">
    <source>
        <dbReference type="EMBL" id="GEU83721.1"/>
    </source>
</evidence>
<gene>
    <name evidence="1" type="ORF">Tci_055699</name>
</gene>